<organism evidence="1 2">
    <name type="scientific">Nelumbo nucifera</name>
    <name type="common">Sacred lotus</name>
    <dbReference type="NCBI Taxonomy" id="4432"/>
    <lineage>
        <taxon>Eukaryota</taxon>
        <taxon>Viridiplantae</taxon>
        <taxon>Streptophyta</taxon>
        <taxon>Embryophyta</taxon>
        <taxon>Tracheophyta</taxon>
        <taxon>Spermatophyta</taxon>
        <taxon>Magnoliopsida</taxon>
        <taxon>Proteales</taxon>
        <taxon>Nelumbonaceae</taxon>
        <taxon>Nelumbo</taxon>
    </lineage>
</organism>
<proteinExistence type="predicted"/>
<dbReference type="AlphaFoldDB" id="A0A822Z7I2"/>
<accession>A0A822Z7I2</accession>
<reference evidence="1 2" key="1">
    <citation type="journal article" date="2020" name="Mol. Biol. Evol.">
        <title>Distinct Expression and Methylation Patterns for Genes with Different Fates following a Single Whole-Genome Duplication in Flowering Plants.</title>
        <authorList>
            <person name="Shi T."/>
            <person name="Rahmani R.S."/>
            <person name="Gugger P.F."/>
            <person name="Wang M."/>
            <person name="Li H."/>
            <person name="Zhang Y."/>
            <person name="Li Z."/>
            <person name="Wang Q."/>
            <person name="Van de Peer Y."/>
            <person name="Marchal K."/>
            <person name="Chen J."/>
        </authorList>
    </citation>
    <scope>NUCLEOTIDE SEQUENCE [LARGE SCALE GENOMIC DNA]</scope>
    <source>
        <tissue evidence="1">Leaf</tissue>
    </source>
</reference>
<keyword evidence="2" id="KW-1185">Reference proteome</keyword>
<dbReference type="Proteomes" id="UP000607653">
    <property type="component" value="Unassembled WGS sequence"/>
</dbReference>
<comment type="caution">
    <text evidence="1">The sequence shown here is derived from an EMBL/GenBank/DDBJ whole genome shotgun (WGS) entry which is preliminary data.</text>
</comment>
<dbReference type="EMBL" id="DUZY01000006">
    <property type="protein sequence ID" value="DAD42364.1"/>
    <property type="molecule type" value="Genomic_DNA"/>
</dbReference>
<gene>
    <name evidence="1" type="ORF">HUJ06_000593</name>
</gene>
<name>A0A822Z7I2_NELNU</name>
<evidence type="ECO:0000313" key="2">
    <source>
        <dbReference type="Proteomes" id="UP000607653"/>
    </source>
</evidence>
<evidence type="ECO:0000313" key="1">
    <source>
        <dbReference type="EMBL" id="DAD42364.1"/>
    </source>
</evidence>
<sequence length="66" mass="7255">MVSLNSTVKLVFRNTATFCGVHVTSTPVDLSYSQLSVASGTIKKFYQSRKSQRTMTVVVMGNKIPL</sequence>
<protein>
    <submittedName>
        <fullName evidence="1">Uncharacterized protein</fullName>
    </submittedName>
</protein>